<proteinExistence type="predicted"/>
<dbReference type="AlphaFoldDB" id="A0A3G9IY12"/>
<protein>
    <submittedName>
        <fullName evidence="1">Uncharacterized protein</fullName>
    </submittedName>
</protein>
<organism evidence="1 2">
    <name type="scientific">Nocardioides baekrokdamisoli</name>
    <dbReference type="NCBI Taxonomy" id="1804624"/>
    <lineage>
        <taxon>Bacteria</taxon>
        <taxon>Bacillati</taxon>
        <taxon>Actinomycetota</taxon>
        <taxon>Actinomycetes</taxon>
        <taxon>Propionibacteriales</taxon>
        <taxon>Nocardioidaceae</taxon>
        <taxon>Nocardioides</taxon>
    </lineage>
</organism>
<dbReference type="KEGG" id="nbe:Back2_28580"/>
<sequence>MYEDVAEGDVGLAPARNQETHALKRLSGGVRYARCWIDTNDLRRRDVPVLHCYEVPDTDLACDYLANDDGPAPSGFEDAIDAKTKH</sequence>
<gene>
    <name evidence="1" type="ORF">Back2_28580</name>
</gene>
<evidence type="ECO:0000313" key="1">
    <source>
        <dbReference type="EMBL" id="BBH18571.1"/>
    </source>
</evidence>
<keyword evidence="2" id="KW-1185">Reference proteome</keyword>
<evidence type="ECO:0000313" key="2">
    <source>
        <dbReference type="Proteomes" id="UP000271573"/>
    </source>
</evidence>
<dbReference type="EMBL" id="AP019307">
    <property type="protein sequence ID" value="BBH18571.1"/>
    <property type="molecule type" value="Genomic_DNA"/>
</dbReference>
<accession>A0A3G9IY12</accession>
<dbReference type="Proteomes" id="UP000271573">
    <property type="component" value="Chromosome"/>
</dbReference>
<reference evidence="1 2" key="1">
    <citation type="submission" date="2018-11" db="EMBL/GenBank/DDBJ databases">
        <title>Complete genome sequence of Nocardioides baekrokdamisoli strain KCTC 39748.</title>
        <authorList>
            <person name="Kang S.W."/>
            <person name="Lee K.C."/>
            <person name="Kim K.K."/>
            <person name="Kim J.S."/>
            <person name="Kim D.S."/>
            <person name="Ko S.H."/>
            <person name="Yang S.H."/>
            <person name="Shin Y.K."/>
            <person name="Lee J.S."/>
        </authorList>
    </citation>
    <scope>NUCLEOTIDE SEQUENCE [LARGE SCALE GENOMIC DNA]</scope>
    <source>
        <strain evidence="1 2">KCTC 39748</strain>
    </source>
</reference>
<name>A0A3G9IY12_9ACTN</name>